<dbReference type="InterPro" id="IPR051602">
    <property type="entry name" value="ACC_Biotin_Carboxylase"/>
</dbReference>
<evidence type="ECO:0000256" key="3">
    <source>
        <dbReference type="ARBA" id="ARBA00022598"/>
    </source>
</evidence>
<dbReference type="SUPFAM" id="SSF51246">
    <property type="entry name" value="Rudiment single hybrid motif"/>
    <property type="match status" value="1"/>
</dbReference>
<dbReference type="AlphaFoldDB" id="A0A931I7Y2"/>
<dbReference type="InterPro" id="IPR005481">
    <property type="entry name" value="BC-like_N"/>
</dbReference>
<dbReference type="InterPro" id="IPR016185">
    <property type="entry name" value="PreATP-grasp_dom_sf"/>
</dbReference>
<dbReference type="PANTHER" id="PTHR48095:SF2">
    <property type="entry name" value="BIOTIN CARBOXYLASE, CHLOROPLASTIC"/>
    <property type="match status" value="1"/>
</dbReference>
<evidence type="ECO:0000256" key="4">
    <source>
        <dbReference type="ARBA" id="ARBA00022741"/>
    </source>
</evidence>
<dbReference type="FunFam" id="3.40.50.20:FF:000010">
    <property type="entry name" value="Propionyl-CoA carboxylase subunit alpha"/>
    <property type="match status" value="1"/>
</dbReference>
<organism evidence="11 12">
    <name type="scientific">Nocardia bovistercoris</name>
    <dbReference type="NCBI Taxonomy" id="2785916"/>
    <lineage>
        <taxon>Bacteria</taxon>
        <taxon>Bacillati</taxon>
        <taxon>Actinomycetota</taxon>
        <taxon>Actinomycetes</taxon>
        <taxon>Mycobacteriales</taxon>
        <taxon>Nocardiaceae</taxon>
        <taxon>Nocardia</taxon>
    </lineage>
</organism>
<dbReference type="Pfam" id="PF00289">
    <property type="entry name" value="Biotin_carb_N"/>
    <property type="match status" value="1"/>
</dbReference>
<dbReference type="InterPro" id="IPR005479">
    <property type="entry name" value="CPAse_ATP-bd"/>
</dbReference>
<dbReference type="InterPro" id="IPR011054">
    <property type="entry name" value="Rudment_hybrid_motif"/>
</dbReference>
<dbReference type="GO" id="GO:0046872">
    <property type="term" value="F:metal ion binding"/>
    <property type="evidence" value="ECO:0007669"/>
    <property type="project" value="InterPro"/>
</dbReference>
<feature type="domain" description="Biotin carboxylation" evidence="10">
    <location>
        <begin position="3"/>
        <end position="450"/>
    </location>
</feature>
<reference evidence="11" key="1">
    <citation type="submission" date="2020-11" db="EMBL/GenBank/DDBJ databases">
        <title>Nocardia NEAU-351.nov., a novel actinomycete isolated from the cow dung.</title>
        <authorList>
            <person name="Zhang X."/>
        </authorList>
    </citation>
    <scope>NUCLEOTIDE SEQUENCE</scope>
    <source>
        <strain evidence="11">NEAU-351</strain>
    </source>
</reference>
<evidence type="ECO:0000313" key="11">
    <source>
        <dbReference type="EMBL" id="MBH0776519.1"/>
    </source>
</evidence>
<keyword evidence="3" id="KW-0436">Ligase</keyword>
<dbReference type="GO" id="GO:0005524">
    <property type="term" value="F:ATP binding"/>
    <property type="evidence" value="ECO:0007669"/>
    <property type="project" value="UniProtKB-UniRule"/>
</dbReference>
<dbReference type="PROSITE" id="PS50975">
    <property type="entry name" value="ATP_GRASP"/>
    <property type="match status" value="1"/>
</dbReference>
<dbReference type="PANTHER" id="PTHR48095">
    <property type="entry name" value="PYRUVATE CARBOXYLASE SUBUNIT A"/>
    <property type="match status" value="1"/>
</dbReference>
<keyword evidence="4 8" id="KW-0547">Nucleotide-binding</keyword>
<keyword evidence="6" id="KW-0092">Biotin</keyword>
<evidence type="ECO:0000259" key="9">
    <source>
        <dbReference type="PROSITE" id="PS50975"/>
    </source>
</evidence>
<evidence type="ECO:0000313" key="12">
    <source>
        <dbReference type="Proteomes" id="UP000655751"/>
    </source>
</evidence>
<evidence type="ECO:0000259" key="10">
    <source>
        <dbReference type="PROSITE" id="PS50979"/>
    </source>
</evidence>
<dbReference type="SUPFAM" id="SSF56059">
    <property type="entry name" value="Glutathione synthetase ATP-binding domain-like"/>
    <property type="match status" value="1"/>
</dbReference>
<dbReference type="GO" id="GO:0004075">
    <property type="term" value="F:biotin carboxylase activity"/>
    <property type="evidence" value="ECO:0007669"/>
    <property type="project" value="UniProtKB-EC"/>
</dbReference>
<evidence type="ECO:0000256" key="8">
    <source>
        <dbReference type="PROSITE-ProRule" id="PRU00409"/>
    </source>
</evidence>
<comment type="function">
    <text evidence="1">This protein is a component of the acetyl coenzyme A carboxylase complex; first, biotin carboxylase catalyzes the carboxylation of the carrier protein and then the transcarboxylase transfers the carboxyl group to form malonyl-CoA.</text>
</comment>
<evidence type="ECO:0000256" key="7">
    <source>
        <dbReference type="ARBA" id="ARBA00048600"/>
    </source>
</evidence>
<dbReference type="Pfam" id="PF02786">
    <property type="entry name" value="CPSase_L_D2"/>
    <property type="match status" value="1"/>
</dbReference>
<name>A0A931I7Y2_9NOCA</name>
<dbReference type="SUPFAM" id="SSF52440">
    <property type="entry name" value="PreATP-grasp domain"/>
    <property type="match status" value="1"/>
</dbReference>
<evidence type="ECO:0000256" key="5">
    <source>
        <dbReference type="ARBA" id="ARBA00022840"/>
    </source>
</evidence>
<dbReference type="Gene3D" id="3.30.470.20">
    <property type="entry name" value="ATP-grasp fold, B domain"/>
    <property type="match status" value="1"/>
</dbReference>
<protein>
    <recommendedName>
        <fullName evidence="2">biotin carboxylase</fullName>
        <ecNumber evidence="2">6.3.4.14</ecNumber>
    </recommendedName>
</protein>
<dbReference type="EC" id="6.3.4.14" evidence="2"/>
<evidence type="ECO:0000256" key="2">
    <source>
        <dbReference type="ARBA" id="ARBA00013263"/>
    </source>
</evidence>
<accession>A0A931I7Y2</accession>
<dbReference type="FunFam" id="3.30.1490.20:FF:000018">
    <property type="entry name" value="Biotin carboxylase"/>
    <property type="match status" value="1"/>
</dbReference>
<dbReference type="InterPro" id="IPR005482">
    <property type="entry name" value="Biotin_COase_C"/>
</dbReference>
<feature type="domain" description="ATP-grasp" evidence="9">
    <location>
        <begin position="122"/>
        <end position="319"/>
    </location>
</feature>
<gene>
    <name evidence="11" type="ORF">IT779_09500</name>
</gene>
<dbReference type="NCBIfam" id="NF006367">
    <property type="entry name" value="PRK08591.1"/>
    <property type="match status" value="1"/>
</dbReference>
<dbReference type="Pfam" id="PF02785">
    <property type="entry name" value="Biotin_carb_C"/>
    <property type="match status" value="1"/>
</dbReference>
<evidence type="ECO:0000256" key="1">
    <source>
        <dbReference type="ARBA" id="ARBA00003761"/>
    </source>
</evidence>
<dbReference type="Proteomes" id="UP000655751">
    <property type="component" value="Unassembled WGS sequence"/>
</dbReference>
<dbReference type="EMBL" id="JADMLG010000003">
    <property type="protein sequence ID" value="MBH0776519.1"/>
    <property type="molecule type" value="Genomic_DNA"/>
</dbReference>
<comment type="caution">
    <text evidence="11">The sequence shown here is derived from an EMBL/GenBank/DDBJ whole genome shotgun (WGS) entry which is preliminary data.</text>
</comment>
<keyword evidence="5 8" id="KW-0067">ATP-binding</keyword>
<dbReference type="SMART" id="SM00878">
    <property type="entry name" value="Biotin_carb_C"/>
    <property type="match status" value="1"/>
</dbReference>
<dbReference type="InterPro" id="IPR011764">
    <property type="entry name" value="Biotin_carboxylation_dom"/>
</dbReference>
<dbReference type="InterPro" id="IPR011761">
    <property type="entry name" value="ATP-grasp"/>
</dbReference>
<evidence type="ECO:0000256" key="6">
    <source>
        <dbReference type="ARBA" id="ARBA00023267"/>
    </source>
</evidence>
<keyword evidence="12" id="KW-1185">Reference proteome</keyword>
<dbReference type="PROSITE" id="PS50979">
    <property type="entry name" value="BC"/>
    <property type="match status" value="1"/>
</dbReference>
<sequence length="456" mass="48510">MGGIRTVLVANRGEIAVRIIRTCAELGIATVAVYSEADAESAAVRMADRAYRIGPGPAKRSYLHIPAIVEAARATGADAIHPGYGFLSENPDFAEVCEAEGFVFIGAPAAVMADLGDKSTARTLMSAAGLPLLPGSREPLDSAEEANALADEIGYPVIIKAVAGGGGRGMRVVRDSGDFAQAWRDTRANASAVFGDGRLYVERYLDSARHVEVQILADHHGTVLHLGARDCSLQRRHQKLVEESPAPGLSDELLARIGETAVRGAASVGYVGAGTFEFLLDPQGRFYFMEVNCRLQVEHPVTEMVTGIDLVAQQLRIAAGLPLDLPDDIAVPRGVAIECRINAEDPAREFAPAPGTLTECVLPGGPFVRVDTHVESGYTIPPHYDSLLAKVIVWGEDRSAAITRMRRALAETRIDGAGVATTARFLHDVLDHPRFVTAEHDTALIGALTEPVSVGS</sequence>
<comment type="catalytic activity">
    <reaction evidence="7">
        <text>N(6)-biotinyl-L-lysyl-[protein] + hydrogencarbonate + ATP = N(6)-carboxybiotinyl-L-lysyl-[protein] + ADP + phosphate + H(+)</text>
        <dbReference type="Rhea" id="RHEA:13501"/>
        <dbReference type="Rhea" id="RHEA-COMP:10505"/>
        <dbReference type="Rhea" id="RHEA-COMP:10506"/>
        <dbReference type="ChEBI" id="CHEBI:15378"/>
        <dbReference type="ChEBI" id="CHEBI:17544"/>
        <dbReference type="ChEBI" id="CHEBI:30616"/>
        <dbReference type="ChEBI" id="CHEBI:43474"/>
        <dbReference type="ChEBI" id="CHEBI:83144"/>
        <dbReference type="ChEBI" id="CHEBI:83145"/>
        <dbReference type="ChEBI" id="CHEBI:456216"/>
        <dbReference type="EC" id="6.3.4.14"/>
    </reaction>
</comment>
<proteinExistence type="predicted"/>